<dbReference type="InterPro" id="IPR028325">
    <property type="entry name" value="VG_K_chnl"/>
</dbReference>
<name>A0A918XTU7_9PROT</name>
<keyword evidence="11" id="KW-0407">Ion channel</keyword>
<evidence type="ECO:0000256" key="1">
    <source>
        <dbReference type="ARBA" id="ARBA00004141"/>
    </source>
</evidence>
<dbReference type="PANTHER" id="PTHR11537:SF254">
    <property type="entry name" value="POTASSIUM VOLTAGE-GATED CHANNEL PROTEIN SHAB"/>
    <property type="match status" value="1"/>
</dbReference>
<organism evidence="14 15">
    <name type="scientific">Thalassobaculum fulvum</name>
    <dbReference type="NCBI Taxonomy" id="1633335"/>
    <lineage>
        <taxon>Bacteria</taxon>
        <taxon>Pseudomonadati</taxon>
        <taxon>Pseudomonadota</taxon>
        <taxon>Alphaproteobacteria</taxon>
        <taxon>Rhodospirillales</taxon>
        <taxon>Thalassobaculaceae</taxon>
        <taxon>Thalassobaculum</taxon>
    </lineage>
</organism>
<reference evidence="14" key="1">
    <citation type="journal article" date="2014" name="Int. J. Syst. Evol. Microbiol.">
        <title>Complete genome sequence of Corynebacterium casei LMG S-19264T (=DSM 44701T), isolated from a smear-ripened cheese.</title>
        <authorList>
            <consortium name="US DOE Joint Genome Institute (JGI-PGF)"/>
            <person name="Walter F."/>
            <person name="Albersmeier A."/>
            <person name="Kalinowski J."/>
            <person name="Ruckert C."/>
        </authorList>
    </citation>
    <scope>NUCLEOTIDE SEQUENCE</scope>
    <source>
        <strain evidence="14">KCTC 42651</strain>
    </source>
</reference>
<evidence type="ECO:0000313" key="14">
    <source>
        <dbReference type="EMBL" id="GHD53098.1"/>
    </source>
</evidence>
<dbReference type="EMBL" id="BMZS01000006">
    <property type="protein sequence ID" value="GHD53098.1"/>
    <property type="molecule type" value="Genomic_DNA"/>
</dbReference>
<evidence type="ECO:0000256" key="2">
    <source>
        <dbReference type="ARBA" id="ARBA00022448"/>
    </source>
</evidence>
<dbReference type="GO" id="GO:0008076">
    <property type="term" value="C:voltage-gated potassium channel complex"/>
    <property type="evidence" value="ECO:0007669"/>
    <property type="project" value="InterPro"/>
</dbReference>
<dbReference type="Gene3D" id="1.20.120.350">
    <property type="entry name" value="Voltage-gated potassium channels. Chain C"/>
    <property type="match status" value="1"/>
</dbReference>
<dbReference type="Pfam" id="PF00520">
    <property type="entry name" value="Ion_trans"/>
    <property type="match status" value="1"/>
</dbReference>
<evidence type="ECO:0000256" key="8">
    <source>
        <dbReference type="ARBA" id="ARBA00022989"/>
    </source>
</evidence>
<dbReference type="InterPro" id="IPR005821">
    <property type="entry name" value="Ion_trans_dom"/>
</dbReference>
<dbReference type="Gene3D" id="1.10.287.70">
    <property type="match status" value="1"/>
</dbReference>
<evidence type="ECO:0000259" key="13">
    <source>
        <dbReference type="Pfam" id="PF00520"/>
    </source>
</evidence>
<evidence type="ECO:0000256" key="9">
    <source>
        <dbReference type="ARBA" id="ARBA00023065"/>
    </source>
</evidence>
<evidence type="ECO:0000256" key="12">
    <source>
        <dbReference type="SAM" id="Phobius"/>
    </source>
</evidence>
<accession>A0A918XTU7</accession>
<feature type="transmembrane region" description="Helical" evidence="12">
    <location>
        <begin position="153"/>
        <end position="172"/>
    </location>
</feature>
<keyword evidence="8 12" id="KW-1133">Transmembrane helix</keyword>
<feature type="transmembrane region" description="Helical" evidence="12">
    <location>
        <begin position="38"/>
        <end position="56"/>
    </location>
</feature>
<dbReference type="Proteomes" id="UP000630353">
    <property type="component" value="Unassembled WGS sequence"/>
</dbReference>
<gene>
    <name evidence="14" type="ORF">GCM10017083_29380</name>
</gene>
<dbReference type="GO" id="GO:0001508">
    <property type="term" value="P:action potential"/>
    <property type="evidence" value="ECO:0007669"/>
    <property type="project" value="TreeGrafter"/>
</dbReference>
<proteinExistence type="predicted"/>
<feature type="transmembrane region" description="Helical" evidence="12">
    <location>
        <begin position="212"/>
        <end position="230"/>
    </location>
</feature>
<evidence type="ECO:0000313" key="15">
    <source>
        <dbReference type="Proteomes" id="UP000630353"/>
    </source>
</evidence>
<dbReference type="InterPro" id="IPR027359">
    <property type="entry name" value="Volt_channel_dom_sf"/>
</dbReference>
<evidence type="ECO:0000256" key="6">
    <source>
        <dbReference type="ARBA" id="ARBA00022882"/>
    </source>
</evidence>
<feature type="domain" description="Ion transport" evidence="13">
    <location>
        <begin position="64"/>
        <end position="226"/>
    </location>
</feature>
<keyword evidence="9" id="KW-0406">Ion transport</keyword>
<protein>
    <submittedName>
        <fullName evidence="14">Ion transporter</fullName>
    </submittedName>
</protein>
<evidence type="ECO:0000256" key="3">
    <source>
        <dbReference type="ARBA" id="ARBA00022538"/>
    </source>
</evidence>
<sequence>MGRKHEPAGIGGRLGDRVGAARQSVRNLYAGGSRRAQAFRYGVLALDLATLLYIVVSSFLEAGAVTRVVDPVLGTVFLADLLARLWIDPRPLAMLANPIVLAELAAIVSFLAPALGGAAGFLRVLRTLRLMHAYQMLRRLRADLPVFRRHEDLLMAILHLVVFLFVTTGLVFETQAGRNDDINNYVDALYFTVAALTTTGFGDITLEGSGGHLLAVVIMIFGVTLFLRLAQVLFRPHKVRHECEHCGLNRHEPDAVHCKHCGNLIHLDTEGEG</sequence>
<dbReference type="GO" id="GO:0005249">
    <property type="term" value="F:voltage-gated potassium channel activity"/>
    <property type="evidence" value="ECO:0007669"/>
    <property type="project" value="InterPro"/>
</dbReference>
<dbReference type="AlphaFoldDB" id="A0A918XTU7"/>
<reference evidence="14" key="2">
    <citation type="submission" date="2020-09" db="EMBL/GenBank/DDBJ databases">
        <authorList>
            <person name="Sun Q."/>
            <person name="Kim S."/>
        </authorList>
    </citation>
    <scope>NUCLEOTIDE SEQUENCE</scope>
    <source>
        <strain evidence="14">KCTC 42651</strain>
    </source>
</reference>
<evidence type="ECO:0000256" key="11">
    <source>
        <dbReference type="ARBA" id="ARBA00023303"/>
    </source>
</evidence>
<comment type="subcellular location">
    <subcellularLocation>
        <location evidence="1">Membrane</location>
        <topology evidence="1">Multi-pass membrane protein</topology>
    </subcellularLocation>
</comment>
<keyword evidence="10 12" id="KW-0472">Membrane</keyword>
<comment type="caution">
    <text evidence="14">The sequence shown here is derived from an EMBL/GenBank/DDBJ whole genome shotgun (WGS) entry which is preliminary data.</text>
</comment>
<evidence type="ECO:0000256" key="5">
    <source>
        <dbReference type="ARBA" id="ARBA00022826"/>
    </source>
</evidence>
<feature type="transmembrane region" description="Helical" evidence="12">
    <location>
        <begin position="99"/>
        <end position="122"/>
    </location>
</feature>
<keyword evidence="2" id="KW-0813">Transport</keyword>
<dbReference type="PANTHER" id="PTHR11537">
    <property type="entry name" value="VOLTAGE-GATED POTASSIUM CHANNEL"/>
    <property type="match status" value="1"/>
</dbReference>
<evidence type="ECO:0000256" key="10">
    <source>
        <dbReference type="ARBA" id="ARBA00023136"/>
    </source>
</evidence>
<evidence type="ECO:0000256" key="7">
    <source>
        <dbReference type="ARBA" id="ARBA00022958"/>
    </source>
</evidence>
<dbReference type="SUPFAM" id="SSF81324">
    <property type="entry name" value="Voltage-gated potassium channels"/>
    <property type="match status" value="1"/>
</dbReference>
<keyword evidence="15" id="KW-1185">Reference proteome</keyword>
<keyword evidence="3" id="KW-0633">Potassium transport</keyword>
<evidence type="ECO:0000256" key="4">
    <source>
        <dbReference type="ARBA" id="ARBA00022692"/>
    </source>
</evidence>
<dbReference type="RefSeq" id="WP_189990864.1">
    <property type="nucleotide sequence ID" value="NZ_BMZS01000006.1"/>
</dbReference>
<keyword evidence="7" id="KW-0630">Potassium</keyword>
<keyword evidence="6" id="KW-0851">Voltage-gated channel</keyword>
<keyword evidence="5" id="KW-0631">Potassium channel</keyword>
<feature type="transmembrane region" description="Helical" evidence="12">
    <location>
        <begin position="184"/>
        <end position="206"/>
    </location>
</feature>
<feature type="transmembrane region" description="Helical" evidence="12">
    <location>
        <begin position="68"/>
        <end position="87"/>
    </location>
</feature>
<keyword evidence="4 12" id="KW-0812">Transmembrane</keyword>